<reference evidence="8 9" key="1">
    <citation type="journal article" date="2011" name="J. Bacteriol.">
        <title>Complete genome sequence of a beneficial plant root-associated bacterium, Pseudomonas brassicacearum.</title>
        <authorList>
            <person name="Ortet P."/>
            <person name="Barakat M."/>
            <person name="Lalaouna D."/>
            <person name="Fochesato S."/>
            <person name="Barbe V."/>
            <person name="Vacherie B."/>
            <person name="Santaella C."/>
            <person name="Heulin T."/>
            <person name="Achouak W."/>
        </authorList>
    </citation>
    <scope>NUCLEOTIDE SEQUENCE [LARGE SCALE GENOMIC DNA]</scope>
    <source>
        <strain evidence="8 9">NFM421</strain>
    </source>
</reference>
<feature type="transmembrane region" description="Helical" evidence="6">
    <location>
        <begin position="45"/>
        <end position="65"/>
    </location>
</feature>
<dbReference type="Gene3D" id="1.10.3730.20">
    <property type="match status" value="1"/>
</dbReference>
<feature type="transmembrane region" description="Helical" evidence="6">
    <location>
        <begin position="14"/>
        <end position="33"/>
    </location>
</feature>
<evidence type="ECO:0000256" key="4">
    <source>
        <dbReference type="ARBA" id="ARBA00022989"/>
    </source>
</evidence>
<feature type="transmembrane region" description="Helical" evidence="6">
    <location>
        <begin position="80"/>
        <end position="99"/>
    </location>
</feature>
<evidence type="ECO:0000256" key="3">
    <source>
        <dbReference type="ARBA" id="ARBA00022692"/>
    </source>
</evidence>
<evidence type="ECO:0000313" key="8">
    <source>
        <dbReference type="EMBL" id="AEA67729.1"/>
    </source>
</evidence>
<comment type="subcellular location">
    <subcellularLocation>
        <location evidence="1">Cell membrane</location>
        <topology evidence="1">Multi-pass membrane protein</topology>
    </subcellularLocation>
</comment>
<dbReference type="STRING" id="994484.PSEBR_a1532"/>
<keyword evidence="3 6" id="KW-0812">Transmembrane</keyword>
<evidence type="ECO:0000256" key="2">
    <source>
        <dbReference type="ARBA" id="ARBA00022475"/>
    </source>
</evidence>
<gene>
    <name evidence="8" type="ORF">PSEBR_a1532</name>
</gene>
<keyword evidence="5 6" id="KW-0472">Membrane</keyword>
<reference key="2">
    <citation type="submission" date="2011-03" db="EMBL/GenBank/DDBJ databases">
        <title>Complete Genome Sequence of a beneficial plant roots-associated bacterium Pseudomonas brassicacearum.</title>
        <authorList>
            <person name="Ortet P."/>
            <person name="Barakat M."/>
            <person name="Lalaouna D."/>
            <person name="Fochesato S."/>
            <person name="Barbe V."/>
            <person name="Santaella C."/>
            <person name="Heulin T."/>
            <person name="Achouak W."/>
        </authorList>
    </citation>
    <scope>NUCLEOTIDE SEQUENCE</scope>
    <source>
        <strain>NFM421</strain>
    </source>
</reference>
<evidence type="ECO:0000256" key="5">
    <source>
        <dbReference type="ARBA" id="ARBA00023136"/>
    </source>
</evidence>
<dbReference type="PANTHER" id="PTHR32322:SF18">
    <property type="entry name" value="S-ADENOSYLMETHIONINE_S-ADENOSYLHOMOCYSTEINE TRANSPORTER"/>
    <property type="match status" value="1"/>
</dbReference>
<dbReference type="GO" id="GO:0005886">
    <property type="term" value="C:plasma membrane"/>
    <property type="evidence" value="ECO:0007669"/>
    <property type="project" value="UniProtKB-SubCell"/>
</dbReference>
<dbReference type="KEGG" id="pba:PSEBR_a1532"/>
<dbReference type="EMBL" id="CP002585">
    <property type="protein sequence ID" value="AEA67729.1"/>
    <property type="molecule type" value="Genomic_DNA"/>
</dbReference>
<sequence length="175" mass="19141">MGFEGCMHISSGRWVYGLFLALLTALLWGILPIKLKQVLQVMDPVTVTWFRLLVSGGLLFIYLAATRRLPSHKVLGPRGGWLVAMAVLGLVGNYVLYLMGLNRLSPGTAQLVVQMGPIMLLVASLFVFKERFSVGQGIGLLVLLIGFTLFFNQRLGELLTSLSDYTAGVLMVLLA</sequence>
<dbReference type="AlphaFoldDB" id="F2KE93"/>
<protein>
    <recommendedName>
        <fullName evidence="7">EamA domain-containing protein</fullName>
    </recommendedName>
</protein>
<dbReference type="Proteomes" id="UP000006692">
    <property type="component" value="Chromosome"/>
</dbReference>
<dbReference type="PANTHER" id="PTHR32322">
    <property type="entry name" value="INNER MEMBRANE TRANSPORTER"/>
    <property type="match status" value="1"/>
</dbReference>
<accession>F2KE93</accession>
<dbReference type="HOGENOM" id="CLU_074108_0_0_6"/>
<dbReference type="Pfam" id="PF00892">
    <property type="entry name" value="EamA"/>
    <property type="match status" value="1"/>
</dbReference>
<feature type="transmembrane region" description="Helical" evidence="6">
    <location>
        <begin position="111"/>
        <end position="128"/>
    </location>
</feature>
<dbReference type="SUPFAM" id="SSF103481">
    <property type="entry name" value="Multidrug resistance efflux transporter EmrE"/>
    <property type="match status" value="1"/>
</dbReference>
<feature type="transmembrane region" description="Helical" evidence="6">
    <location>
        <begin position="134"/>
        <end position="151"/>
    </location>
</feature>
<dbReference type="InterPro" id="IPR037185">
    <property type="entry name" value="EmrE-like"/>
</dbReference>
<evidence type="ECO:0000259" key="7">
    <source>
        <dbReference type="Pfam" id="PF00892"/>
    </source>
</evidence>
<evidence type="ECO:0000313" key="9">
    <source>
        <dbReference type="Proteomes" id="UP000006692"/>
    </source>
</evidence>
<dbReference type="InterPro" id="IPR050638">
    <property type="entry name" value="AA-Vitamin_Transporters"/>
</dbReference>
<proteinExistence type="predicted"/>
<feature type="domain" description="EamA" evidence="7">
    <location>
        <begin position="16"/>
        <end position="150"/>
    </location>
</feature>
<organism evidence="8 9">
    <name type="scientific">Pseudomonas brassicacearum (strain NFM421)</name>
    <dbReference type="NCBI Taxonomy" id="994484"/>
    <lineage>
        <taxon>Bacteria</taxon>
        <taxon>Pseudomonadati</taxon>
        <taxon>Pseudomonadota</taxon>
        <taxon>Gammaproteobacteria</taxon>
        <taxon>Pseudomonadales</taxon>
        <taxon>Pseudomonadaceae</taxon>
        <taxon>Pseudomonas</taxon>
    </lineage>
</organism>
<name>F2KE93_PSEBN</name>
<evidence type="ECO:0000256" key="1">
    <source>
        <dbReference type="ARBA" id="ARBA00004651"/>
    </source>
</evidence>
<keyword evidence="2" id="KW-1003">Cell membrane</keyword>
<evidence type="ECO:0000256" key="6">
    <source>
        <dbReference type="SAM" id="Phobius"/>
    </source>
</evidence>
<dbReference type="InterPro" id="IPR000620">
    <property type="entry name" value="EamA_dom"/>
</dbReference>
<keyword evidence="4 6" id="KW-1133">Transmembrane helix</keyword>